<dbReference type="InterPro" id="IPR011051">
    <property type="entry name" value="RmlC_Cupin_sf"/>
</dbReference>
<dbReference type="GO" id="GO:0046872">
    <property type="term" value="F:metal ion binding"/>
    <property type="evidence" value="ECO:0007669"/>
    <property type="project" value="UniProtKB-KW"/>
</dbReference>
<dbReference type="PANTHER" id="PTHR35848:SF6">
    <property type="entry name" value="CUPIN TYPE-2 DOMAIN-CONTAINING PROTEIN"/>
    <property type="match status" value="1"/>
</dbReference>
<evidence type="ECO:0000259" key="2">
    <source>
        <dbReference type="Pfam" id="PF07883"/>
    </source>
</evidence>
<sequence>MIIVDEKSAPGMDVPEPFKRKLKVLLSPALHEGLDSIAAGLTILPEGGRSDEHEHGEGEMFYVVLGKGRIRVSVEEETLNEGTAVWVKPWTVHQLINTGQSTLKILWVLSPPGRERSILKNAIVP</sequence>
<evidence type="ECO:0000313" key="3">
    <source>
        <dbReference type="EMBL" id="KKL04995.1"/>
    </source>
</evidence>
<dbReference type="InterPro" id="IPR051610">
    <property type="entry name" value="GPI/OXD"/>
</dbReference>
<dbReference type="InterPro" id="IPR014710">
    <property type="entry name" value="RmlC-like_jellyroll"/>
</dbReference>
<comment type="caution">
    <text evidence="3">The sequence shown here is derived from an EMBL/GenBank/DDBJ whole genome shotgun (WGS) entry which is preliminary data.</text>
</comment>
<evidence type="ECO:0000256" key="1">
    <source>
        <dbReference type="ARBA" id="ARBA00022723"/>
    </source>
</evidence>
<dbReference type="SUPFAM" id="SSF51182">
    <property type="entry name" value="RmlC-like cupins"/>
    <property type="match status" value="1"/>
</dbReference>
<organism evidence="3">
    <name type="scientific">marine sediment metagenome</name>
    <dbReference type="NCBI Taxonomy" id="412755"/>
    <lineage>
        <taxon>unclassified sequences</taxon>
        <taxon>metagenomes</taxon>
        <taxon>ecological metagenomes</taxon>
    </lineage>
</organism>
<dbReference type="Pfam" id="PF07883">
    <property type="entry name" value="Cupin_2"/>
    <property type="match status" value="1"/>
</dbReference>
<dbReference type="Gene3D" id="2.60.120.10">
    <property type="entry name" value="Jelly Rolls"/>
    <property type="match status" value="1"/>
</dbReference>
<feature type="domain" description="Cupin type-2" evidence="2">
    <location>
        <begin position="41"/>
        <end position="108"/>
    </location>
</feature>
<reference evidence="3" key="1">
    <citation type="journal article" date="2015" name="Nature">
        <title>Complex archaea that bridge the gap between prokaryotes and eukaryotes.</title>
        <authorList>
            <person name="Spang A."/>
            <person name="Saw J.H."/>
            <person name="Jorgensen S.L."/>
            <person name="Zaremba-Niedzwiedzka K."/>
            <person name="Martijn J."/>
            <person name="Lind A.E."/>
            <person name="van Eijk R."/>
            <person name="Schleper C."/>
            <person name="Guy L."/>
            <person name="Ettema T.J."/>
        </authorList>
    </citation>
    <scope>NUCLEOTIDE SEQUENCE</scope>
</reference>
<dbReference type="InterPro" id="IPR013096">
    <property type="entry name" value="Cupin_2"/>
</dbReference>
<accession>A0A0F9A697</accession>
<name>A0A0F9A697_9ZZZZ</name>
<dbReference type="EMBL" id="LAZR01044303">
    <property type="protein sequence ID" value="KKL04995.1"/>
    <property type="molecule type" value="Genomic_DNA"/>
</dbReference>
<gene>
    <name evidence="3" type="ORF">LCGC14_2610480</name>
</gene>
<keyword evidence="1" id="KW-0479">Metal-binding</keyword>
<dbReference type="PANTHER" id="PTHR35848">
    <property type="entry name" value="OXALATE-BINDING PROTEIN"/>
    <property type="match status" value="1"/>
</dbReference>
<proteinExistence type="predicted"/>
<dbReference type="AlphaFoldDB" id="A0A0F9A697"/>
<protein>
    <recommendedName>
        <fullName evidence="2">Cupin type-2 domain-containing protein</fullName>
    </recommendedName>
</protein>